<evidence type="ECO:0000313" key="15">
    <source>
        <dbReference type="Proteomes" id="UP000032726"/>
    </source>
</evidence>
<reference evidence="14 15" key="1">
    <citation type="submission" date="2015-03" db="EMBL/GenBank/DDBJ databases">
        <title>Complete genome sequence of Muricauda lutaonensis CC-HSB-11T, isolated from a coastal hot spring.</title>
        <authorList>
            <person name="Kim K.M."/>
        </authorList>
    </citation>
    <scope>NUCLEOTIDE SEQUENCE [LARGE SCALE GENOMIC DNA]</scope>
    <source>
        <strain evidence="14 15">CC-HSB-11</strain>
    </source>
</reference>
<dbReference type="PANTHER" id="PTHR30069">
    <property type="entry name" value="TONB-DEPENDENT OUTER MEMBRANE RECEPTOR"/>
    <property type="match status" value="1"/>
</dbReference>
<dbReference type="Pfam" id="PF07715">
    <property type="entry name" value="Plug"/>
    <property type="match status" value="1"/>
</dbReference>
<dbReference type="STRING" id="516051.VC82_2710"/>
<dbReference type="EMBL" id="CP011071">
    <property type="protein sequence ID" value="AKA36270.1"/>
    <property type="molecule type" value="Genomic_DNA"/>
</dbReference>
<gene>
    <name evidence="14" type="ORF">VC82_2710</name>
</gene>
<keyword evidence="4" id="KW-0812">Transmembrane</keyword>
<dbReference type="PANTHER" id="PTHR30069:SF29">
    <property type="entry name" value="HEMOGLOBIN AND HEMOGLOBIN-HAPTOGLOBIN-BINDING PROTEIN 1-RELATED"/>
    <property type="match status" value="1"/>
</dbReference>
<dbReference type="Gene3D" id="2.170.130.10">
    <property type="entry name" value="TonB-dependent receptor, plug domain"/>
    <property type="match status" value="1"/>
</dbReference>
<accession>A0A0D5YVL0</accession>
<dbReference type="AlphaFoldDB" id="A0A0D5YVL0"/>
<dbReference type="Proteomes" id="UP000032726">
    <property type="component" value="Chromosome"/>
</dbReference>
<dbReference type="Gene3D" id="2.60.40.1120">
    <property type="entry name" value="Carboxypeptidase-like, regulatory domain"/>
    <property type="match status" value="1"/>
</dbReference>
<organism evidence="14 15">
    <name type="scientific">Flagellimonas lutaonensis</name>
    <dbReference type="NCBI Taxonomy" id="516051"/>
    <lineage>
        <taxon>Bacteria</taxon>
        <taxon>Pseudomonadati</taxon>
        <taxon>Bacteroidota</taxon>
        <taxon>Flavobacteriia</taxon>
        <taxon>Flavobacteriales</taxon>
        <taxon>Flavobacteriaceae</taxon>
        <taxon>Flagellimonas</taxon>
    </lineage>
</organism>
<evidence type="ECO:0000256" key="1">
    <source>
        <dbReference type="ARBA" id="ARBA00004571"/>
    </source>
</evidence>
<evidence type="ECO:0000256" key="8">
    <source>
        <dbReference type="ARBA" id="ARBA00023170"/>
    </source>
</evidence>
<dbReference type="SUPFAM" id="SSF49464">
    <property type="entry name" value="Carboxypeptidase regulatory domain-like"/>
    <property type="match status" value="1"/>
</dbReference>
<dbReference type="GO" id="GO:0009279">
    <property type="term" value="C:cell outer membrane"/>
    <property type="evidence" value="ECO:0007669"/>
    <property type="project" value="UniProtKB-SubCell"/>
</dbReference>
<evidence type="ECO:0000313" key="14">
    <source>
        <dbReference type="EMBL" id="AKA36270.1"/>
    </source>
</evidence>
<dbReference type="InterPro" id="IPR039426">
    <property type="entry name" value="TonB-dep_rcpt-like"/>
</dbReference>
<dbReference type="GO" id="GO:0044718">
    <property type="term" value="P:siderophore transmembrane transport"/>
    <property type="evidence" value="ECO:0007669"/>
    <property type="project" value="TreeGrafter"/>
</dbReference>
<keyword evidence="15" id="KW-1185">Reference proteome</keyword>
<keyword evidence="5 11" id="KW-0732">Signal</keyword>
<dbReference type="InterPro" id="IPR036942">
    <property type="entry name" value="Beta-barrel_TonB_sf"/>
</dbReference>
<dbReference type="Pfam" id="PF00593">
    <property type="entry name" value="TonB_dep_Rec_b-barrel"/>
    <property type="match status" value="1"/>
</dbReference>
<evidence type="ECO:0000256" key="2">
    <source>
        <dbReference type="ARBA" id="ARBA00022448"/>
    </source>
</evidence>
<dbReference type="HOGENOM" id="CLU_008287_10_0_10"/>
<evidence type="ECO:0000256" key="7">
    <source>
        <dbReference type="ARBA" id="ARBA00023136"/>
    </source>
</evidence>
<sequence length="799" mass="90426">MKSLFFAMLCIGVTYAVGAQECQNILTGKVIDFHDKTPLMGATIIVLDENIATMSDANGRYTIAGLCEGSYELEVSHPECSTLFIPLQIDGDTTYDIKLEHHLEELQEVKVIGDALYDQTNSAQEASLALSTLEQYSGGSLGEALKEVGGVSSLNTGANIVKPIIHGLNGSRVLVLNDGVRMQDMEWGAEHAPNIDINAAGSITVVKGASALQYGGDAIGGTIIMEPRRIFMKDTLFGKTLVNGISNGRGGAVTSELSRIYENGWYVKGQGSYKRLGDQEAPDYMLSNTGIQEIGASLEAGKNLFEWGFNTRYSYYDAEIAILRASHIGNVDDLIRSINSGQPEIIGPFTYDLQNPRQKVAHHLGKFELYKRFEGMGKWTFQYDFQNNRRFEFDVRVGDDRDKPSIDLELTTHTLNTDFKWDANRDFQLHAGLMGRYQDNFANPDTGVRRLIPDYEKFDFGGFLISEYRLNGYWKLDAGIRYDFSRIDAKKFYQTSRWEERGYDVDFPQFIIDDLGTKLLTNPVFDFSNVSATAGIQFSKDNNRTFRFNYALAQRAPNPSEIFSDGLHHSAARIELGDLRIGSETSHKFSLSYERQLKNWGYTLEPHANFLTDFILLEPSGVELTIRGAFPVWSYRQTNARILGVDASAYVDWAERWQTDHRFSLVKGNDTESDQALINIPSASLRNRLTYSRPEWKNFELSLRSDYVFRQNEFPPNITVFSPEQQEDVLLEINTPPDAYHLLGLFTKMEFPLGQKTKMTTSLTVNNLLDTNYRDYLNRQRFFADDLGRNIIVQVKFNY</sequence>
<keyword evidence="9" id="KW-0998">Cell outer membrane</keyword>
<evidence type="ECO:0000259" key="12">
    <source>
        <dbReference type="Pfam" id="PF00593"/>
    </source>
</evidence>
<feature type="domain" description="TonB-dependent receptor plug" evidence="13">
    <location>
        <begin position="132"/>
        <end position="222"/>
    </location>
</feature>
<dbReference type="OrthoDB" id="9795928at2"/>
<dbReference type="InterPro" id="IPR037066">
    <property type="entry name" value="Plug_dom_sf"/>
</dbReference>
<comment type="similarity">
    <text evidence="10">Belongs to the TonB-dependent receptor family.</text>
</comment>
<keyword evidence="8 14" id="KW-0675">Receptor</keyword>
<protein>
    <submittedName>
        <fullName evidence="14">TonB-dependent receptor</fullName>
    </submittedName>
</protein>
<dbReference type="InterPro" id="IPR012910">
    <property type="entry name" value="Plug_dom"/>
</dbReference>
<keyword evidence="2" id="KW-0813">Transport</keyword>
<dbReference type="InterPro" id="IPR000531">
    <property type="entry name" value="Beta-barrel_TonB"/>
</dbReference>
<evidence type="ECO:0000256" key="10">
    <source>
        <dbReference type="RuleBase" id="RU003357"/>
    </source>
</evidence>
<evidence type="ECO:0000256" key="6">
    <source>
        <dbReference type="ARBA" id="ARBA00023077"/>
    </source>
</evidence>
<feature type="signal peptide" evidence="11">
    <location>
        <begin position="1"/>
        <end position="19"/>
    </location>
</feature>
<evidence type="ECO:0000256" key="3">
    <source>
        <dbReference type="ARBA" id="ARBA00022452"/>
    </source>
</evidence>
<evidence type="ECO:0000259" key="13">
    <source>
        <dbReference type="Pfam" id="PF07715"/>
    </source>
</evidence>
<keyword evidence="6 10" id="KW-0798">TonB box</keyword>
<keyword evidence="3" id="KW-1134">Transmembrane beta strand</keyword>
<dbReference type="PATRIC" id="fig|516051.4.peg.2779"/>
<keyword evidence="7 10" id="KW-0472">Membrane</keyword>
<dbReference type="RefSeq" id="WP_045802830.1">
    <property type="nucleotide sequence ID" value="NZ_CP011071.1"/>
</dbReference>
<proteinExistence type="inferred from homology"/>
<name>A0A0D5YVL0_9FLAO</name>
<evidence type="ECO:0000256" key="9">
    <source>
        <dbReference type="ARBA" id="ARBA00023237"/>
    </source>
</evidence>
<comment type="subcellular location">
    <subcellularLocation>
        <location evidence="1">Cell outer membrane</location>
        <topology evidence="1">Multi-pass membrane protein</topology>
    </subcellularLocation>
</comment>
<feature type="domain" description="TonB-dependent receptor-like beta-barrel" evidence="12">
    <location>
        <begin position="350"/>
        <end position="768"/>
    </location>
</feature>
<evidence type="ECO:0000256" key="11">
    <source>
        <dbReference type="SAM" id="SignalP"/>
    </source>
</evidence>
<dbReference type="Pfam" id="PF13715">
    <property type="entry name" value="CarbopepD_reg_2"/>
    <property type="match status" value="1"/>
</dbReference>
<dbReference type="KEGG" id="mlt:VC82_2710"/>
<evidence type="ECO:0000256" key="5">
    <source>
        <dbReference type="ARBA" id="ARBA00022729"/>
    </source>
</evidence>
<dbReference type="SUPFAM" id="SSF56935">
    <property type="entry name" value="Porins"/>
    <property type="match status" value="1"/>
</dbReference>
<dbReference type="InterPro" id="IPR008969">
    <property type="entry name" value="CarboxyPept-like_regulatory"/>
</dbReference>
<dbReference type="GO" id="GO:0015344">
    <property type="term" value="F:siderophore uptake transmembrane transporter activity"/>
    <property type="evidence" value="ECO:0007669"/>
    <property type="project" value="TreeGrafter"/>
</dbReference>
<feature type="chain" id="PRO_5002300342" evidence="11">
    <location>
        <begin position="20"/>
        <end position="799"/>
    </location>
</feature>
<dbReference type="Gene3D" id="2.40.170.20">
    <property type="entry name" value="TonB-dependent receptor, beta-barrel domain"/>
    <property type="match status" value="1"/>
</dbReference>
<evidence type="ECO:0000256" key="4">
    <source>
        <dbReference type="ARBA" id="ARBA00022692"/>
    </source>
</evidence>